<feature type="transmembrane region" description="Helical" evidence="1">
    <location>
        <begin position="6"/>
        <end position="24"/>
    </location>
</feature>
<keyword evidence="1" id="KW-0812">Transmembrane</keyword>
<proteinExistence type="predicted"/>
<keyword evidence="3" id="KW-1185">Reference proteome</keyword>
<accession>A0ABQ4MD73</accession>
<keyword evidence="1" id="KW-1133">Transmembrane helix</keyword>
<dbReference type="Proteomes" id="UP000679992">
    <property type="component" value="Unassembled WGS sequence"/>
</dbReference>
<reference evidence="2 3" key="1">
    <citation type="submission" date="2021-03" db="EMBL/GenBank/DDBJ databases">
        <title>Antimicrobial resistance genes in bacteria isolated from Japanese honey, and their potential for conferring macrolide and lincosamide resistance in the American foulbrood pathogen Paenibacillus larvae.</title>
        <authorList>
            <person name="Okamoto M."/>
            <person name="Kumagai M."/>
            <person name="Kanamori H."/>
            <person name="Takamatsu D."/>
        </authorList>
    </citation>
    <scope>NUCLEOTIDE SEQUENCE [LARGE SCALE GENOMIC DNA]</scope>
    <source>
        <strain evidence="2 3">J42TS3</strain>
    </source>
</reference>
<evidence type="ECO:0000256" key="1">
    <source>
        <dbReference type="SAM" id="Phobius"/>
    </source>
</evidence>
<evidence type="ECO:0000313" key="3">
    <source>
        <dbReference type="Proteomes" id="UP000679992"/>
    </source>
</evidence>
<keyword evidence="1" id="KW-0472">Membrane</keyword>
<sequence length="113" mass="12869">MERRIVKSGIYSFILGLLIGIVFLKDTEVIRYDGSTVKEIVQLPVRVYLFKLLRFSSVLSLVSMVVAWISGYFVITGEKTKFSVLVKSYFKALILGLLIILVAVFIQSLLYRN</sequence>
<evidence type="ECO:0000313" key="2">
    <source>
        <dbReference type="EMBL" id="GIP53380.1"/>
    </source>
</evidence>
<name>A0ABQ4MD73_9BACL</name>
<feature type="transmembrane region" description="Helical" evidence="1">
    <location>
        <begin position="45"/>
        <end position="69"/>
    </location>
</feature>
<dbReference type="EMBL" id="BOSL01000006">
    <property type="protein sequence ID" value="GIP53380.1"/>
    <property type="molecule type" value="Genomic_DNA"/>
</dbReference>
<feature type="transmembrane region" description="Helical" evidence="1">
    <location>
        <begin position="89"/>
        <end position="111"/>
    </location>
</feature>
<dbReference type="RefSeq" id="WP_213654949.1">
    <property type="nucleotide sequence ID" value="NZ_BOSL01000006.1"/>
</dbReference>
<gene>
    <name evidence="2" type="ORF">J42TS3_24150</name>
</gene>
<organism evidence="2 3">
    <name type="scientific">Paenibacillus vini</name>
    <dbReference type="NCBI Taxonomy" id="1476024"/>
    <lineage>
        <taxon>Bacteria</taxon>
        <taxon>Bacillati</taxon>
        <taxon>Bacillota</taxon>
        <taxon>Bacilli</taxon>
        <taxon>Bacillales</taxon>
        <taxon>Paenibacillaceae</taxon>
        <taxon>Paenibacillus</taxon>
    </lineage>
</organism>
<comment type="caution">
    <text evidence="2">The sequence shown here is derived from an EMBL/GenBank/DDBJ whole genome shotgun (WGS) entry which is preliminary data.</text>
</comment>
<protein>
    <submittedName>
        <fullName evidence="2">Uncharacterized protein</fullName>
    </submittedName>
</protein>